<protein>
    <recommendedName>
        <fullName evidence="4">Chromo domain-containing protein</fullName>
    </recommendedName>
</protein>
<reference evidence="8" key="1">
    <citation type="submission" date="2021-02" db="EMBL/GenBank/DDBJ databases">
        <authorList>
            <person name="Nowell W R."/>
        </authorList>
    </citation>
    <scope>NUCLEOTIDE SEQUENCE</scope>
</reference>
<evidence type="ECO:0000256" key="2">
    <source>
        <dbReference type="ARBA" id="ARBA00023242"/>
    </source>
</evidence>
<evidence type="ECO:0000313" key="9">
    <source>
        <dbReference type="EMBL" id="CAF3740106.1"/>
    </source>
</evidence>
<dbReference type="InterPro" id="IPR051219">
    <property type="entry name" value="Heterochromatin_chromo-domain"/>
</dbReference>
<dbReference type="CDD" id="cd00024">
    <property type="entry name" value="CD_CSD"/>
    <property type="match status" value="1"/>
</dbReference>
<dbReference type="Gene3D" id="2.40.50.40">
    <property type="match status" value="1"/>
</dbReference>
<dbReference type="EMBL" id="CAJNOW010004058">
    <property type="protein sequence ID" value="CAF1404049.1"/>
    <property type="molecule type" value="Genomic_DNA"/>
</dbReference>
<evidence type="ECO:0000256" key="3">
    <source>
        <dbReference type="SAM" id="MobiDB-lite"/>
    </source>
</evidence>
<feature type="domain" description="Chromo" evidence="4">
    <location>
        <begin position="9"/>
        <end position="68"/>
    </location>
</feature>
<dbReference type="PANTHER" id="PTHR22812">
    <property type="entry name" value="CHROMOBOX PROTEIN"/>
    <property type="match status" value="1"/>
</dbReference>
<dbReference type="SUPFAM" id="SSF54160">
    <property type="entry name" value="Chromo domain-like"/>
    <property type="match status" value="1"/>
</dbReference>
<dbReference type="Proteomes" id="UP000681720">
    <property type="component" value="Unassembled WGS sequence"/>
</dbReference>
<evidence type="ECO:0000313" key="6">
    <source>
        <dbReference type="EMBL" id="CAF1404049.1"/>
    </source>
</evidence>
<dbReference type="Proteomes" id="UP000663824">
    <property type="component" value="Unassembled WGS sequence"/>
</dbReference>
<feature type="region of interest" description="Disordered" evidence="3">
    <location>
        <begin position="57"/>
        <end position="157"/>
    </location>
</feature>
<accession>A0A816XHZ7</accession>
<proteinExistence type="predicted"/>
<dbReference type="Proteomes" id="UP000663866">
    <property type="component" value="Unassembled WGS sequence"/>
</dbReference>
<dbReference type="InterPro" id="IPR023780">
    <property type="entry name" value="Chromo_domain"/>
</dbReference>
<evidence type="ECO:0000313" key="12">
    <source>
        <dbReference type="Proteomes" id="UP000663824"/>
    </source>
</evidence>
<comment type="caution">
    <text evidence="8">The sequence shown here is derived from an EMBL/GenBank/DDBJ whole genome shotgun (WGS) entry which is preliminary data.</text>
</comment>
<dbReference type="Proteomes" id="UP000681967">
    <property type="component" value="Unassembled WGS sequence"/>
</dbReference>
<sequence>MPSSKNQDYVVEKVIGKRLQKGRTLYLIQWKGYSAEDNTWEPEENVKNCRDLVKAFESEQEKKDKSKIATESEKEGQTNIRSTRSSQSPRTKSSNNNQRSTRSSIRSLPARKRSTSNDDIIIDDESININGHNEKKSRPSKRSRRSTTDSEATCSDDSHDSDILDFFTLDHIVDVRRNKKENKVEYSIQLKRNKKPTWINSNRLTEDYSQKVIDFLEEKYI</sequence>
<evidence type="ECO:0000256" key="1">
    <source>
        <dbReference type="ARBA" id="ARBA00004123"/>
    </source>
</evidence>
<dbReference type="EMBL" id="CAJNOV010000153">
    <property type="protein sequence ID" value="CAF1004531.1"/>
    <property type="molecule type" value="Genomic_DNA"/>
</dbReference>
<dbReference type="EMBL" id="CAJOBG010000028">
    <property type="protein sequence ID" value="CAF3740106.1"/>
    <property type="molecule type" value="Genomic_DNA"/>
</dbReference>
<dbReference type="AlphaFoldDB" id="A0A816XHZ7"/>
<evidence type="ECO:0000313" key="5">
    <source>
        <dbReference type="EMBL" id="CAF1004531.1"/>
    </source>
</evidence>
<dbReference type="EMBL" id="CAJOBH010003267">
    <property type="protein sequence ID" value="CAF3945129.1"/>
    <property type="molecule type" value="Genomic_DNA"/>
</dbReference>
<evidence type="ECO:0000313" key="13">
    <source>
        <dbReference type="Proteomes" id="UP000663866"/>
    </source>
</evidence>
<name>A0A816XHZ7_9BILA</name>
<evidence type="ECO:0000313" key="10">
    <source>
        <dbReference type="EMBL" id="CAF3920895.1"/>
    </source>
</evidence>
<evidence type="ECO:0000313" key="8">
    <source>
        <dbReference type="EMBL" id="CAF2146917.1"/>
    </source>
</evidence>
<feature type="compositionally biased region" description="Basic and acidic residues" evidence="3">
    <location>
        <begin position="57"/>
        <end position="76"/>
    </location>
</feature>
<dbReference type="EMBL" id="CAJNRE010016549">
    <property type="protein sequence ID" value="CAF2146917.1"/>
    <property type="molecule type" value="Genomic_DNA"/>
</dbReference>
<dbReference type="InterPro" id="IPR000953">
    <property type="entry name" value="Chromo/chromo_shadow_dom"/>
</dbReference>
<evidence type="ECO:0000313" key="7">
    <source>
        <dbReference type="EMBL" id="CAF2062173.1"/>
    </source>
</evidence>
<comment type="subcellular location">
    <subcellularLocation>
        <location evidence="1">Nucleus</location>
    </subcellularLocation>
</comment>
<dbReference type="Proteomes" id="UP000663856">
    <property type="component" value="Unassembled WGS sequence"/>
</dbReference>
<evidence type="ECO:0000313" key="11">
    <source>
        <dbReference type="EMBL" id="CAF3945129.1"/>
    </source>
</evidence>
<feature type="compositionally biased region" description="Polar residues" evidence="3">
    <location>
        <begin position="77"/>
        <end position="92"/>
    </location>
</feature>
<dbReference type="SMART" id="SM00298">
    <property type="entry name" value="CHROMO"/>
    <property type="match status" value="2"/>
</dbReference>
<dbReference type="PROSITE" id="PS50013">
    <property type="entry name" value="CHROMO_2"/>
    <property type="match status" value="1"/>
</dbReference>
<dbReference type="PRINTS" id="PR00504">
    <property type="entry name" value="CHROMODOMAIN"/>
</dbReference>
<dbReference type="Proteomes" id="UP000663834">
    <property type="component" value="Unassembled WGS sequence"/>
</dbReference>
<dbReference type="Pfam" id="PF00385">
    <property type="entry name" value="Chromo"/>
    <property type="match status" value="1"/>
</dbReference>
<dbReference type="GO" id="GO:0005634">
    <property type="term" value="C:nucleus"/>
    <property type="evidence" value="ECO:0007669"/>
    <property type="project" value="UniProtKB-SubCell"/>
</dbReference>
<keyword evidence="13" id="KW-1185">Reference proteome</keyword>
<feature type="compositionally biased region" description="Low complexity" evidence="3">
    <location>
        <begin position="93"/>
        <end position="107"/>
    </location>
</feature>
<keyword evidence="2" id="KW-0539">Nucleus</keyword>
<dbReference type="InterPro" id="IPR016197">
    <property type="entry name" value="Chromo-like_dom_sf"/>
</dbReference>
<organism evidence="8 12">
    <name type="scientific">Rotaria magnacalcarata</name>
    <dbReference type="NCBI Taxonomy" id="392030"/>
    <lineage>
        <taxon>Eukaryota</taxon>
        <taxon>Metazoa</taxon>
        <taxon>Spiralia</taxon>
        <taxon>Gnathifera</taxon>
        <taxon>Rotifera</taxon>
        <taxon>Eurotatoria</taxon>
        <taxon>Bdelloidea</taxon>
        <taxon>Philodinida</taxon>
        <taxon>Philodinidae</taxon>
        <taxon>Rotaria</taxon>
    </lineage>
</organism>
<dbReference type="InterPro" id="IPR017984">
    <property type="entry name" value="Chromo_dom_subgr"/>
</dbReference>
<gene>
    <name evidence="11" type="ORF">BYL167_LOCUS10716</name>
    <name evidence="5" type="ORF">CJN711_LOCUS2516</name>
    <name evidence="10" type="ORF">GIL414_LOCUS7567</name>
    <name evidence="6" type="ORF">KQP761_LOCUS9850</name>
    <name evidence="8" type="ORF">MBJ925_LOCUS30559</name>
    <name evidence="9" type="ORF">OVN521_LOCUS508</name>
    <name evidence="7" type="ORF">WKI299_LOCUS12312</name>
</gene>
<dbReference type="OrthoDB" id="10037608at2759"/>
<dbReference type="EMBL" id="CAJNRF010004636">
    <property type="protein sequence ID" value="CAF2062173.1"/>
    <property type="molecule type" value="Genomic_DNA"/>
</dbReference>
<dbReference type="EMBL" id="CAJOBJ010002329">
    <property type="protein sequence ID" value="CAF3920895.1"/>
    <property type="molecule type" value="Genomic_DNA"/>
</dbReference>
<evidence type="ECO:0000259" key="4">
    <source>
        <dbReference type="PROSITE" id="PS50013"/>
    </source>
</evidence>
<dbReference type="Proteomes" id="UP000663855">
    <property type="component" value="Unassembled WGS sequence"/>
</dbReference>